<evidence type="ECO:0000256" key="1">
    <source>
        <dbReference type="SAM" id="SignalP"/>
    </source>
</evidence>
<dbReference type="RefSeq" id="WP_197166718.1">
    <property type="nucleotide sequence ID" value="NZ_JADZGI010000004.1"/>
</dbReference>
<reference evidence="2" key="1">
    <citation type="submission" date="2020-11" db="EMBL/GenBank/DDBJ databases">
        <title>Novosphingobium aureum sp. nov., a marine bacterium isolated from sediment of a salt flat.</title>
        <authorList>
            <person name="Yoo Y."/>
            <person name="Kim J.-J."/>
        </authorList>
    </citation>
    <scope>NUCLEOTIDE SEQUENCE</scope>
    <source>
        <strain evidence="2">YJ-S2-02</strain>
    </source>
</reference>
<evidence type="ECO:0008006" key="4">
    <source>
        <dbReference type="Google" id="ProtNLM"/>
    </source>
</evidence>
<dbReference type="InterPro" id="IPR011250">
    <property type="entry name" value="OMP/PagP_B-barrel"/>
</dbReference>
<dbReference type="Gene3D" id="2.40.160.60">
    <property type="entry name" value="Outer membrane protein transport protein (OMPP1/FadL/TodX)"/>
    <property type="match status" value="1"/>
</dbReference>
<dbReference type="EMBL" id="JADZGI010000004">
    <property type="protein sequence ID" value="MBH0114828.1"/>
    <property type="molecule type" value="Genomic_DNA"/>
</dbReference>
<name>A0A931HG75_9SPHN</name>
<organism evidence="2 3">
    <name type="scientific">Novosphingobium aureum</name>
    <dbReference type="NCBI Taxonomy" id="2792964"/>
    <lineage>
        <taxon>Bacteria</taxon>
        <taxon>Pseudomonadati</taxon>
        <taxon>Pseudomonadota</taxon>
        <taxon>Alphaproteobacteria</taxon>
        <taxon>Sphingomonadales</taxon>
        <taxon>Sphingomonadaceae</taxon>
        <taxon>Novosphingobium</taxon>
    </lineage>
</organism>
<protein>
    <recommendedName>
        <fullName evidence="4">Outer membrane protein beta-barrel domain-containing protein</fullName>
    </recommendedName>
</protein>
<feature type="signal peptide" evidence="1">
    <location>
        <begin position="1"/>
        <end position="36"/>
    </location>
</feature>
<feature type="chain" id="PRO_5038047663" description="Outer membrane protein beta-barrel domain-containing protein" evidence="1">
    <location>
        <begin position="37"/>
        <end position="287"/>
    </location>
</feature>
<accession>A0A931HG75</accession>
<evidence type="ECO:0000313" key="2">
    <source>
        <dbReference type="EMBL" id="MBH0114828.1"/>
    </source>
</evidence>
<dbReference type="SUPFAM" id="SSF56925">
    <property type="entry name" value="OMPA-like"/>
    <property type="match status" value="1"/>
</dbReference>
<comment type="caution">
    <text evidence="2">The sequence shown here is derived from an EMBL/GenBank/DDBJ whole genome shotgun (WGS) entry which is preliminary data.</text>
</comment>
<evidence type="ECO:0000313" key="3">
    <source>
        <dbReference type="Proteomes" id="UP000617634"/>
    </source>
</evidence>
<dbReference type="AlphaFoldDB" id="A0A931HG75"/>
<dbReference type="Proteomes" id="UP000617634">
    <property type="component" value="Unassembled WGS sequence"/>
</dbReference>
<keyword evidence="1" id="KW-0732">Signal</keyword>
<sequence length="287" mass="31449">MEALPPTRARLRRSSTRPIALAMASAAAILIVPAQAGAQTLSDDYWINVMAFAPKIDTNVRVQTKTDTIVGTDIDFENDLAMDNDEVLPSVSIGSRFGRVIVNADFYKLKRSGSTSLRRDITFDDVTYPASAQIGSSFDSDIYRLTVGYAFVQNETLELGAGLGLHATRFDLSIEGEASVGSAGASTEVRRRDFLAPLPTLGAFATYRLSDRIEANARLDYLSLKIGDYDGKLVNAQASVSYQIVRHVSLGVAYRYVDYRVGVDKDLWSGRVRYKLHGPAFILQGSF</sequence>
<keyword evidence="3" id="KW-1185">Reference proteome</keyword>
<proteinExistence type="predicted"/>
<gene>
    <name evidence="2" type="ORF">I5E68_17915</name>
</gene>